<dbReference type="PRINTS" id="PR00455">
    <property type="entry name" value="HTHTETR"/>
</dbReference>
<evidence type="ECO:0000256" key="5">
    <source>
        <dbReference type="PROSITE-ProRule" id="PRU00335"/>
    </source>
</evidence>
<sequence>MPTLSEPRRHAGGQRRQAVLDDVVRVLVEHGYQQTRFRDVAEVSGVAISTLQTYFGSREDMLVEALRTATDGETSAMRHEVAQVADPWDRLLLLVDRGLETPAPVWRMLMEFWTAAAHDEELREHSVSLQQRYREPFETVLREGVDSGAFRTAHDAEALADLIVACLDGLLYPRVLAHPRPVPAALRTVLLDQLQHALGVER</sequence>
<dbReference type="InterPro" id="IPR001647">
    <property type="entry name" value="HTH_TetR"/>
</dbReference>
<comment type="caution">
    <text evidence="7">The sequence shown here is derived from an EMBL/GenBank/DDBJ whole genome shotgun (WGS) entry which is preliminary data.</text>
</comment>
<proteinExistence type="predicted"/>
<dbReference type="GO" id="GO:0003700">
    <property type="term" value="F:DNA-binding transcription factor activity"/>
    <property type="evidence" value="ECO:0007669"/>
    <property type="project" value="TreeGrafter"/>
</dbReference>
<dbReference type="InterPro" id="IPR039538">
    <property type="entry name" value="BetI_C"/>
</dbReference>
<name>A0A5D4IQ99_9ACTN</name>
<evidence type="ECO:0000259" key="6">
    <source>
        <dbReference type="PROSITE" id="PS50977"/>
    </source>
</evidence>
<dbReference type="InterPro" id="IPR050109">
    <property type="entry name" value="HTH-type_TetR-like_transc_reg"/>
</dbReference>
<evidence type="ECO:0000256" key="4">
    <source>
        <dbReference type="ARBA" id="ARBA00023163"/>
    </source>
</evidence>
<protein>
    <submittedName>
        <fullName evidence="7">TetR family transcriptional regulator</fullName>
    </submittedName>
</protein>
<dbReference type="SUPFAM" id="SSF48498">
    <property type="entry name" value="Tetracyclin repressor-like, C-terminal domain"/>
    <property type="match status" value="1"/>
</dbReference>
<dbReference type="PANTHER" id="PTHR30055">
    <property type="entry name" value="HTH-TYPE TRANSCRIPTIONAL REGULATOR RUTR"/>
    <property type="match status" value="1"/>
</dbReference>
<accession>A0A5D4IQ99</accession>
<keyword evidence="2" id="KW-0805">Transcription regulation</keyword>
<dbReference type="InterPro" id="IPR036271">
    <property type="entry name" value="Tet_transcr_reg_TetR-rel_C_sf"/>
</dbReference>
<feature type="domain" description="HTH tetR-type" evidence="6">
    <location>
        <begin position="13"/>
        <end position="73"/>
    </location>
</feature>
<dbReference type="Gene3D" id="1.10.357.10">
    <property type="entry name" value="Tetracycline Repressor, domain 2"/>
    <property type="match status" value="1"/>
</dbReference>
<evidence type="ECO:0000256" key="2">
    <source>
        <dbReference type="ARBA" id="ARBA00023015"/>
    </source>
</evidence>
<evidence type="ECO:0000256" key="3">
    <source>
        <dbReference type="ARBA" id="ARBA00023125"/>
    </source>
</evidence>
<dbReference type="EMBL" id="VSZQ01000154">
    <property type="protein sequence ID" value="TYR55016.1"/>
    <property type="molecule type" value="Genomic_DNA"/>
</dbReference>
<evidence type="ECO:0000256" key="1">
    <source>
        <dbReference type="ARBA" id="ARBA00022491"/>
    </source>
</evidence>
<gene>
    <name evidence="7" type="ORF">FY004_25185</name>
</gene>
<dbReference type="Pfam" id="PF13977">
    <property type="entry name" value="TetR_C_6"/>
    <property type="match status" value="1"/>
</dbReference>
<dbReference type="AlphaFoldDB" id="A0A5D4IQ99"/>
<evidence type="ECO:0000313" key="7">
    <source>
        <dbReference type="EMBL" id="TYR55016.1"/>
    </source>
</evidence>
<organism evidence="7 8">
    <name type="scientific">Streptomyces parvus</name>
    <dbReference type="NCBI Taxonomy" id="66428"/>
    <lineage>
        <taxon>Bacteria</taxon>
        <taxon>Bacillati</taxon>
        <taxon>Actinomycetota</taxon>
        <taxon>Actinomycetes</taxon>
        <taxon>Kitasatosporales</taxon>
        <taxon>Streptomycetaceae</taxon>
        <taxon>Streptomyces</taxon>
    </lineage>
</organism>
<dbReference type="PANTHER" id="PTHR30055:SF226">
    <property type="entry name" value="HTH-TYPE TRANSCRIPTIONAL REGULATOR PKSA"/>
    <property type="match status" value="1"/>
</dbReference>
<dbReference type="InterPro" id="IPR009057">
    <property type="entry name" value="Homeodomain-like_sf"/>
</dbReference>
<dbReference type="Pfam" id="PF00440">
    <property type="entry name" value="TetR_N"/>
    <property type="match status" value="1"/>
</dbReference>
<dbReference type="RefSeq" id="WP_148903885.1">
    <property type="nucleotide sequence ID" value="NZ_VSZQ01000154.1"/>
</dbReference>
<keyword evidence="1" id="KW-0678">Repressor</keyword>
<reference evidence="7 8" key="1">
    <citation type="submission" date="2019-08" db="EMBL/GenBank/DDBJ databases">
        <title>Draft genome for granaticin producer strain Streptomyces parvus C05.</title>
        <authorList>
            <person name="Gonzalez-Pimentel J.L."/>
        </authorList>
    </citation>
    <scope>NUCLEOTIDE SEQUENCE [LARGE SCALE GENOMIC DNA]</scope>
    <source>
        <strain evidence="7 8">C05</strain>
    </source>
</reference>
<dbReference type="SUPFAM" id="SSF46689">
    <property type="entry name" value="Homeodomain-like"/>
    <property type="match status" value="1"/>
</dbReference>
<keyword evidence="8" id="KW-1185">Reference proteome</keyword>
<dbReference type="PROSITE" id="PS50977">
    <property type="entry name" value="HTH_TETR_2"/>
    <property type="match status" value="1"/>
</dbReference>
<dbReference type="GO" id="GO:0000976">
    <property type="term" value="F:transcription cis-regulatory region binding"/>
    <property type="evidence" value="ECO:0007669"/>
    <property type="project" value="TreeGrafter"/>
</dbReference>
<keyword evidence="4" id="KW-0804">Transcription</keyword>
<keyword evidence="3 5" id="KW-0238">DNA-binding</keyword>
<feature type="DNA-binding region" description="H-T-H motif" evidence="5">
    <location>
        <begin position="36"/>
        <end position="55"/>
    </location>
</feature>
<dbReference type="Proteomes" id="UP000323242">
    <property type="component" value="Unassembled WGS sequence"/>
</dbReference>
<evidence type="ECO:0000313" key="8">
    <source>
        <dbReference type="Proteomes" id="UP000323242"/>
    </source>
</evidence>